<protein>
    <submittedName>
        <fullName evidence="2">Uncharacterized protein</fullName>
    </submittedName>
</protein>
<accession>A0A6N9PZD6</accession>
<gene>
    <name evidence="2" type="ORF">ERL59_04275</name>
</gene>
<dbReference type="EMBL" id="SIJB01000011">
    <property type="protein sequence ID" value="NBI28172.1"/>
    <property type="molecule type" value="Genomic_DNA"/>
</dbReference>
<feature type="chain" id="PRO_5026699324" evidence="1">
    <location>
        <begin position="28"/>
        <end position="230"/>
    </location>
</feature>
<evidence type="ECO:0000256" key="1">
    <source>
        <dbReference type="SAM" id="SignalP"/>
    </source>
</evidence>
<reference evidence="2 3" key="1">
    <citation type="submission" date="2019-01" db="EMBL/GenBank/DDBJ databases">
        <title>Chengkuizengella sp. nov., isolated from deep-sea sediment of East Pacific Ocean.</title>
        <authorList>
            <person name="Yang J."/>
            <person name="Lai Q."/>
            <person name="Shao Z."/>
        </authorList>
    </citation>
    <scope>NUCLEOTIDE SEQUENCE [LARGE SCALE GENOMIC DNA]</scope>
    <source>
        <strain evidence="2 3">YPA3-1-1</strain>
    </source>
</reference>
<feature type="signal peptide" evidence="1">
    <location>
        <begin position="1"/>
        <end position="27"/>
    </location>
</feature>
<keyword evidence="3" id="KW-1185">Reference proteome</keyword>
<dbReference type="Proteomes" id="UP000448943">
    <property type="component" value="Unassembled WGS sequence"/>
</dbReference>
<dbReference type="RefSeq" id="WP_160644899.1">
    <property type="nucleotide sequence ID" value="NZ_SIJB01000011.1"/>
</dbReference>
<sequence length="230" mass="26446">MKIGKMATSLVCALALSASLVNFNAEAKSQLSHESPSQTLNGEIVETDWRYDYKDESTANKETIKKSSSFVSWYAEGIDGTFDMDYAGSIRTDRDKIFYRTSVSIPSNTSWTYTWSETVSEKNYSEHNFDASISGSGQFWVFAEVEAEVGYAYRDGVEKTIQRNTKEEIKIDSAGTYELTWYFISDRYDMTADWYYYTIDDPSTRKRQYDRVIGEVIVPTKYLHLDVDKL</sequence>
<organism evidence="2 3">
    <name type="scientific">Chengkuizengella marina</name>
    <dbReference type="NCBI Taxonomy" id="2507566"/>
    <lineage>
        <taxon>Bacteria</taxon>
        <taxon>Bacillati</taxon>
        <taxon>Bacillota</taxon>
        <taxon>Bacilli</taxon>
        <taxon>Bacillales</taxon>
        <taxon>Paenibacillaceae</taxon>
        <taxon>Chengkuizengella</taxon>
    </lineage>
</organism>
<name>A0A6N9PZD6_9BACL</name>
<dbReference type="AlphaFoldDB" id="A0A6N9PZD6"/>
<dbReference type="OrthoDB" id="9825690at2"/>
<evidence type="ECO:0000313" key="3">
    <source>
        <dbReference type="Proteomes" id="UP000448943"/>
    </source>
</evidence>
<keyword evidence="1" id="KW-0732">Signal</keyword>
<comment type="caution">
    <text evidence="2">The sequence shown here is derived from an EMBL/GenBank/DDBJ whole genome shotgun (WGS) entry which is preliminary data.</text>
</comment>
<proteinExistence type="predicted"/>
<evidence type="ECO:0000313" key="2">
    <source>
        <dbReference type="EMBL" id="NBI28172.1"/>
    </source>
</evidence>